<dbReference type="PANTHER" id="PTHR45784">
    <property type="entry name" value="C-TYPE LECTIN DOMAIN FAMILY 20 MEMBER A-RELATED"/>
    <property type="match status" value="1"/>
</dbReference>
<feature type="transmembrane region" description="Helical" evidence="1">
    <location>
        <begin position="20"/>
        <end position="39"/>
    </location>
</feature>
<dbReference type="Pfam" id="PF00059">
    <property type="entry name" value="Lectin_C"/>
    <property type="match status" value="1"/>
</dbReference>
<evidence type="ECO:0000313" key="4">
    <source>
        <dbReference type="Proteomes" id="UP000265020"/>
    </source>
</evidence>
<sequence length="195" mass="22072">DQSLKCKLHSSSQLWKGQKYPLLILILLLIMAFVVRSHMHLLTPDIECSHLDPEFVYVTTTMSWSNAQSYCRNNFVDLATIKNDTEHQRVQSLIPGGQYPWIGLYRDANLHWSDGSSVLFTSWDSFSIVIGSRKVICGATSTGISGRWKIVPCETRLPFVCYGPPGECLKIKRRKKEAALHTNHMNSKFVLISGT</sequence>
<evidence type="ECO:0000313" key="3">
    <source>
        <dbReference type="Ensembl" id="ENSCVAP00000013126.1"/>
    </source>
</evidence>
<dbReference type="InterPro" id="IPR016186">
    <property type="entry name" value="C-type_lectin-like/link_sf"/>
</dbReference>
<dbReference type="PROSITE" id="PS50041">
    <property type="entry name" value="C_TYPE_LECTIN_2"/>
    <property type="match status" value="1"/>
</dbReference>
<dbReference type="Ensembl" id="ENSCVAT00000020564.1">
    <property type="protein sequence ID" value="ENSCVAP00000013126.1"/>
    <property type="gene ID" value="ENSCVAG00000015595.1"/>
</dbReference>
<keyword evidence="1" id="KW-0472">Membrane</keyword>
<evidence type="ECO:0000259" key="2">
    <source>
        <dbReference type="PROSITE" id="PS50041"/>
    </source>
</evidence>
<dbReference type="GeneTree" id="ENSGT00940000174504"/>
<keyword evidence="1" id="KW-1133">Transmembrane helix</keyword>
<protein>
    <recommendedName>
        <fullName evidence="2">C-type lectin domain-containing protein</fullName>
    </recommendedName>
</protein>
<dbReference type="InterPro" id="IPR016187">
    <property type="entry name" value="CTDL_fold"/>
</dbReference>
<dbReference type="PANTHER" id="PTHR45784:SF3">
    <property type="entry name" value="C-TYPE LECTIN DOMAIN FAMILY 4 MEMBER K-LIKE-RELATED"/>
    <property type="match status" value="1"/>
</dbReference>
<dbReference type="AlphaFoldDB" id="A0A3Q2D3L0"/>
<accession>A0A3Q2D3L0</accession>
<feature type="domain" description="C-type lectin" evidence="2">
    <location>
        <begin position="55"/>
        <end position="162"/>
    </location>
</feature>
<reference evidence="3" key="1">
    <citation type="submission" date="2025-08" db="UniProtKB">
        <authorList>
            <consortium name="Ensembl"/>
        </authorList>
    </citation>
    <scope>IDENTIFICATION</scope>
</reference>
<keyword evidence="1" id="KW-0812">Transmembrane</keyword>
<name>A0A3Q2D3L0_CYPVA</name>
<evidence type="ECO:0000256" key="1">
    <source>
        <dbReference type="SAM" id="Phobius"/>
    </source>
</evidence>
<keyword evidence="4" id="KW-1185">Reference proteome</keyword>
<dbReference type="OMA" id="KNDTEHQ"/>
<reference evidence="3" key="2">
    <citation type="submission" date="2025-09" db="UniProtKB">
        <authorList>
            <consortium name="Ensembl"/>
        </authorList>
    </citation>
    <scope>IDENTIFICATION</scope>
</reference>
<dbReference type="InterPro" id="IPR001304">
    <property type="entry name" value="C-type_lectin-like"/>
</dbReference>
<dbReference type="Gene3D" id="3.10.100.10">
    <property type="entry name" value="Mannose-Binding Protein A, subunit A"/>
    <property type="match status" value="1"/>
</dbReference>
<proteinExistence type="predicted"/>
<dbReference type="Proteomes" id="UP000265020">
    <property type="component" value="Unassembled WGS sequence"/>
</dbReference>
<dbReference type="SUPFAM" id="SSF56436">
    <property type="entry name" value="C-type lectin-like"/>
    <property type="match status" value="1"/>
</dbReference>
<organism evidence="3 4">
    <name type="scientific">Cyprinodon variegatus</name>
    <name type="common">Sheepshead minnow</name>
    <dbReference type="NCBI Taxonomy" id="28743"/>
    <lineage>
        <taxon>Eukaryota</taxon>
        <taxon>Metazoa</taxon>
        <taxon>Chordata</taxon>
        <taxon>Craniata</taxon>
        <taxon>Vertebrata</taxon>
        <taxon>Euteleostomi</taxon>
        <taxon>Actinopterygii</taxon>
        <taxon>Neopterygii</taxon>
        <taxon>Teleostei</taxon>
        <taxon>Neoteleostei</taxon>
        <taxon>Acanthomorphata</taxon>
        <taxon>Ovalentaria</taxon>
        <taxon>Atherinomorphae</taxon>
        <taxon>Cyprinodontiformes</taxon>
        <taxon>Cyprinodontidae</taxon>
        <taxon>Cyprinodon</taxon>
    </lineage>
</organism>
<dbReference type="SMART" id="SM00034">
    <property type="entry name" value="CLECT"/>
    <property type="match status" value="1"/>
</dbReference>